<name>A0ABN8ZTE5_RANTA</name>
<keyword evidence="3" id="KW-1185">Reference proteome</keyword>
<dbReference type="EMBL" id="OX459941">
    <property type="protein sequence ID" value="CAI9176156.1"/>
    <property type="molecule type" value="Genomic_DNA"/>
</dbReference>
<evidence type="ECO:0000256" key="1">
    <source>
        <dbReference type="SAM" id="MobiDB-lite"/>
    </source>
</evidence>
<feature type="region of interest" description="Disordered" evidence="1">
    <location>
        <begin position="1"/>
        <end position="36"/>
    </location>
</feature>
<organism evidence="2 3">
    <name type="scientific">Rangifer tarandus platyrhynchus</name>
    <name type="common">Svalbard reindeer</name>
    <dbReference type="NCBI Taxonomy" id="3082113"/>
    <lineage>
        <taxon>Eukaryota</taxon>
        <taxon>Metazoa</taxon>
        <taxon>Chordata</taxon>
        <taxon>Craniata</taxon>
        <taxon>Vertebrata</taxon>
        <taxon>Euteleostomi</taxon>
        <taxon>Mammalia</taxon>
        <taxon>Eutheria</taxon>
        <taxon>Laurasiatheria</taxon>
        <taxon>Artiodactyla</taxon>
        <taxon>Ruminantia</taxon>
        <taxon>Pecora</taxon>
        <taxon>Cervidae</taxon>
        <taxon>Odocoileinae</taxon>
        <taxon>Rangifer</taxon>
    </lineage>
</organism>
<gene>
    <name evidence="2" type="ORF">MRATA1EN1_LOCUS25118</name>
</gene>
<protein>
    <submittedName>
        <fullName evidence="2">Uncharacterized protein</fullName>
    </submittedName>
</protein>
<reference evidence="2" key="1">
    <citation type="submission" date="2023-04" db="EMBL/GenBank/DDBJ databases">
        <authorList>
            <consortium name="ELIXIR-Norway"/>
        </authorList>
    </citation>
    <scope>NUCLEOTIDE SEQUENCE [LARGE SCALE GENOMIC DNA]</scope>
</reference>
<accession>A0ABN8ZTE5</accession>
<evidence type="ECO:0000313" key="3">
    <source>
        <dbReference type="Proteomes" id="UP001176941"/>
    </source>
</evidence>
<sequence length="149" mass="16191">MRPPGPHTARARATFWGPVGPARREAEREPRAGRSAAAAGAHAREVSVGFLSRFPFLPFALFTFHTRGPALLARSWRLRVPTPGMSEPPAHRHLPSVRPSERLPSYLRICISCGLGHGLLAEWAPIHASIPSPSVTSSLRCTLLCFGSQ</sequence>
<feature type="compositionally biased region" description="Basic and acidic residues" evidence="1">
    <location>
        <begin position="22"/>
        <end position="32"/>
    </location>
</feature>
<dbReference type="Proteomes" id="UP001176941">
    <property type="component" value="Chromosome 5"/>
</dbReference>
<proteinExistence type="predicted"/>
<evidence type="ECO:0000313" key="2">
    <source>
        <dbReference type="EMBL" id="CAI9176156.1"/>
    </source>
</evidence>